<dbReference type="OrthoDB" id="8120565at2759"/>
<dbReference type="PANTHER" id="PTHR48022:SF14">
    <property type="entry name" value="MAJOR FACILITATOR SUPERFAMILY (MFS) PROFILE DOMAIN-CONTAINING PROTEIN-RELATED"/>
    <property type="match status" value="1"/>
</dbReference>
<keyword evidence="6 9" id="KW-0472">Membrane</keyword>
<sequence>MTAFEDKTVAPAAERDGVNEKPDVEHREVGPGFGLEEVCYNKKGVGSFLRAPYVLGAALLASLGGFSFGYDQGVISLILVMPQFHSQFPKTSPDAAHYGFNVGLMTGMLELGAFIGCLFYPYLADRISRKWGLSVATCFFCLGAIIQTAAFDYPTLVAGRFIGGIGVGTLAMGAPVYISEIAPPDLRGSLLVLEALSIVIGAIIAYWITYGTIDIAGEWAFRLPFLLQMLPALTVGTAIHLFPYSPRWLAMRGRNQDSLASLAKLRRRSTRDDMVQMEFKEIVAEIRFQKELRESKNAGSSAVMVEVKEWLELFRPAYFKRTSIALAIPFFQQFSGINAFVYYAPTFFVALGQSQDRSLILSGMVNICQLVAGIPTFLYLDQMGRRKLAIAGGIAMAIPHLIMAGVVGTYHDSWATHPGMGWFGVALVYIYILCFACSYGPLAWTLPAEIFPSSRRAKGVGLATAVIWLANFIIGVAVPQMLISIGWGTFLFFGCFCIAAAVFSFFCVPETAHKSLEQVALLFDDGSATEHELQARIQQEVCQMPVTQL</sequence>
<evidence type="ECO:0000256" key="3">
    <source>
        <dbReference type="ARBA" id="ARBA00022448"/>
    </source>
</evidence>
<dbReference type="EMBL" id="NAJL01000020">
    <property type="protein sequence ID" value="TKA27899.1"/>
    <property type="molecule type" value="Genomic_DNA"/>
</dbReference>
<dbReference type="Pfam" id="PF00083">
    <property type="entry name" value="Sugar_tr"/>
    <property type="match status" value="1"/>
</dbReference>
<dbReference type="GO" id="GO:0016020">
    <property type="term" value="C:membrane"/>
    <property type="evidence" value="ECO:0007669"/>
    <property type="project" value="UniProtKB-SubCell"/>
</dbReference>
<feature type="transmembrane region" description="Helical" evidence="9">
    <location>
        <begin position="459"/>
        <end position="478"/>
    </location>
</feature>
<reference evidence="11 12" key="1">
    <citation type="submission" date="2017-03" db="EMBL/GenBank/DDBJ databases">
        <title>Genomes of endolithic fungi from Antarctica.</title>
        <authorList>
            <person name="Coleine C."/>
            <person name="Masonjones S."/>
            <person name="Stajich J.E."/>
        </authorList>
    </citation>
    <scope>NUCLEOTIDE SEQUENCE [LARGE SCALE GENOMIC DNA]</scope>
    <source>
        <strain evidence="11 12">CCFEE 6315</strain>
    </source>
</reference>
<evidence type="ECO:0000256" key="4">
    <source>
        <dbReference type="ARBA" id="ARBA00022692"/>
    </source>
</evidence>
<evidence type="ECO:0000256" key="7">
    <source>
        <dbReference type="RuleBase" id="RU003346"/>
    </source>
</evidence>
<feature type="transmembrane region" description="Helical" evidence="9">
    <location>
        <begin position="324"/>
        <end position="344"/>
    </location>
</feature>
<dbReference type="Gene3D" id="1.20.1250.20">
    <property type="entry name" value="MFS general substrate transporter like domains"/>
    <property type="match status" value="1"/>
</dbReference>
<dbReference type="Proteomes" id="UP000308549">
    <property type="component" value="Unassembled WGS sequence"/>
</dbReference>
<keyword evidence="5 9" id="KW-1133">Transmembrane helix</keyword>
<comment type="similarity">
    <text evidence="2 7">Belongs to the major facilitator superfamily. Sugar transporter (TC 2.A.1.1) family.</text>
</comment>
<feature type="region of interest" description="Disordered" evidence="8">
    <location>
        <begin position="1"/>
        <end position="25"/>
    </location>
</feature>
<proteinExistence type="inferred from homology"/>
<evidence type="ECO:0000259" key="10">
    <source>
        <dbReference type="PROSITE" id="PS50850"/>
    </source>
</evidence>
<name>A0A4V5N4I5_9PEZI</name>
<dbReference type="SUPFAM" id="SSF103473">
    <property type="entry name" value="MFS general substrate transporter"/>
    <property type="match status" value="1"/>
</dbReference>
<dbReference type="InterPro" id="IPR050360">
    <property type="entry name" value="MFS_Sugar_Transporters"/>
</dbReference>
<dbReference type="AlphaFoldDB" id="A0A4V5N4I5"/>
<keyword evidence="12" id="KW-1185">Reference proteome</keyword>
<dbReference type="InterPro" id="IPR005829">
    <property type="entry name" value="Sugar_transporter_CS"/>
</dbReference>
<comment type="caution">
    <text evidence="11">The sequence shown here is derived from an EMBL/GenBank/DDBJ whole genome shotgun (WGS) entry which is preliminary data.</text>
</comment>
<evidence type="ECO:0000256" key="2">
    <source>
        <dbReference type="ARBA" id="ARBA00010992"/>
    </source>
</evidence>
<comment type="subcellular location">
    <subcellularLocation>
        <location evidence="1">Membrane</location>
        <topology evidence="1">Multi-pass membrane protein</topology>
    </subcellularLocation>
</comment>
<dbReference type="PRINTS" id="PR00171">
    <property type="entry name" value="SUGRTRNSPORT"/>
</dbReference>
<dbReference type="PROSITE" id="PS50850">
    <property type="entry name" value="MFS"/>
    <property type="match status" value="1"/>
</dbReference>
<dbReference type="PROSITE" id="PS00216">
    <property type="entry name" value="SUGAR_TRANSPORT_1"/>
    <property type="match status" value="1"/>
</dbReference>
<feature type="transmembrane region" description="Helical" evidence="9">
    <location>
        <begin position="131"/>
        <end position="151"/>
    </location>
</feature>
<evidence type="ECO:0000256" key="8">
    <source>
        <dbReference type="SAM" id="MobiDB-lite"/>
    </source>
</evidence>
<evidence type="ECO:0000313" key="12">
    <source>
        <dbReference type="Proteomes" id="UP000308549"/>
    </source>
</evidence>
<gene>
    <name evidence="11" type="ORF">B0A50_03964</name>
</gene>
<keyword evidence="4 9" id="KW-0812">Transmembrane</keyword>
<protein>
    <recommendedName>
        <fullName evidence="10">Major facilitator superfamily (MFS) profile domain-containing protein</fullName>
    </recommendedName>
</protein>
<keyword evidence="3 7" id="KW-0813">Transport</keyword>
<feature type="transmembrane region" description="Helical" evidence="9">
    <location>
        <begin position="388"/>
        <end position="410"/>
    </location>
</feature>
<dbReference type="PROSITE" id="PS00217">
    <property type="entry name" value="SUGAR_TRANSPORT_2"/>
    <property type="match status" value="1"/>
</dbReference>
<evidence type="ECO:0000256" key="1">
    <source>
        <dbReference type="ARBA" id="ARBA00004141"/>
    </source>
</evidence>
<feature type="transmembrane region" description="Helical" evidence="9">
    <location>
        <begin position="100"/>
        <end position="124"/>
    </location>
</feature>
<feature type="transmembrane region" description="Helical" evidence="9">
    <location>
        <begin position="157"/>
        <end position="178"/>
    </location>
</feature>
<accession>A0A4V5N4I5</accession>
<evidence type="ECO:0000313" key="11">
    <source>
        <dbReference type="EMBL" id="TKA27899.1"/>
    </source>
</evidence>
<evidence type="ECO:0000256" key="9">
    <source>
        <dbReference type="SAM" id="Phobius"/>
    </source>
</evidence>
<dbReference type="FunFam" id="1.20.1250.20:FF:000026">
    <property type="entry name" value="MFS quinate transporter QutD"/>
    <property type="match status" value="1"/>
</dbReference>
<feature type="transmembrane region" description="Helical" evidence="9">
    <location>
        <begin position="190"/>
        <end position="213"/>
    </location>
</feature>
<dbReference type="InterPro" id="IPR020846">
    <property type="entry name" value="MFS_dom"/>
</dbReference>
<evidence type="ECO:0000256" key="5">
    <source>
        <dbReference type="ARBA" id="ARBA00022989"/>
    </source>
</evidence>
<feature type="transmembrane region" description="Helical" evidence="9">
    <location>
        <begin position="359"/>
        <end position="381"/>
    </location>
</feature>
<dbReference type="InterPro" id="IPR003663">
    <property type="entry name" value="Sugar/inositol_transpt"/>
</dbReference>
<feature type="transmembrane region" description="Helical" evidence="9">
    <location>
        <begin position="422"/>
        <end position="447"/>
    </location>
</feature>
<dbReference type="GO" id="GO:0005351">
    <property type="term" value="F:carbohydrate:proton symporter activity"/>
    <property type="evidence" value="ECO:0007669"/>
    <property type="project" value="TreeGrafter"/>
</dbReference>
<evidence type="ECO:0000256" key="6">
    <source>
        <dbReference type="ARBA" id="ARBA00023136"/>
    </source>
</evidence>
<dbReference type="InterPro" id="IPR036259">
    <property type="entry name" value="MFS_trans_sf"/>
</dbReference>
<feature type="domain" description="Major facilitator superfamily (MFS) profile" evidence="10">
    <location>
        <begin position="57"/>
        <end position="512"/>
    </location>
</feature>
<feature type="transmembrane region" description="Helical" evidence="9">
    <location>
        <begin position="53"/>
        <end position="80"/>
    </location>
</feature>
<dbReference type="PANTHER" id="PTHR48022">
    <property type="entry name" value="PLASTIDIC GLUCOSE TRANSPORTER 4"/>
    <property type="match status" value="1"/>
</dbReference>
<feature type="transmembrane region" description="Helical" evidence="9">
    <location>
        <begin position="225"/>
        <end position="244"/>
    </location>
</feature>
<organism evidence="11 12">
    <name type="scientific">Salinomyces thailandicus</name>
    <dbReference type="NCBI Taxonomy" id="706561"/>
    <lineage>
        <taxon>Eukaryota</taxon>
        <taxon>Fungi</taxon>
        <taxon>Dikarya</taxon>
        <taxon>Ascomycota</taxon>
        <taxon>Pezizomycotina</taxon>
        <taxon>Dothideomycetes</taxon>
        <taxon>Dothideomycetidae</taxon>
        <taxon>Mycosphaerellales</taxon>
        <taxon>Teratosphaeriaceae</taxon>
        <taxon>Salinomyces</taxon>
    </lineage>
</organism>
<dbReference type="InterPro" id="IPR005828">
    <property type="entry name" value="MFS_sugar_transport-like"/>
</dbReference>
<feature type="transmembrane region" description="Helical" evidence="9">
    <location>
        <begin position="484"/>
        <end position="508"/>
    </location>
</feature>
<dbReference type="NCBIfam" id="TIGR00879">
    <property type="entry name" value="SP"/>
    <property type="match status" value="1"/>
</dbReference>